<organism evidence="1 2">
    <name type="scientific">Dickeya oryzae</name>
    <dbReference type="NCBI Taxonomy" id="1240404"/>
    <lineage>
        <taxon>Bacteria</taxon>
        <taxon>Pseudomonadati</taxon>
        <taxon>Pseudomonadota</taxon>
        <taxon>Gammaproteobacteria</taxon>
        <taxon>Enterobacterales</taxon>
        <taxon>Pectobacteriaceae</taxon>
        <taxon>Dickeya</taxon>
    </lineage>
</organism>
<evidence type="ECO:0000313" key="1">
    <source>
        <dbReference type="EMBL" id="MBP2860020.1"/>
    </source>
</evidence>
<dbReference type="Proteomes" id="UP000810130">
    <property type="component" value="Unassembled WGS sequence"/>
</dbReference>
<sequence length="95" mass="10868">VKGHSLALNHLLHALRLGLCVMYLRQCDAHANKEITEILTLLTRATDIGTLLQRIAILIESRLPVTDELSRQYVDRLVDLYCALRDQKMEPDDDQ</sequence>
<name>A0ABS5BK61_9GAMM</name>
<gene>
    <name evidence="1" type="ORF">J8657_20760</name>
</gene>
<evidence type="ECO:0000313" key="2">
    <source>
        <dbReference type="Proteomes" id="UP000810130"/>
    </source>
</evidence>
<reference evidence="1 2" key="1">
    <citation type="submission" date="2021-04" db="EMBL/GenBank/DDBJ databases">
        <title>Genomic and host-range diversity within the Dickeya zeae complex, identification of D. zeae and D. oryzae members, proposal of two novel subspecies D. zeae subsp. zeae subsp. nov. and D. zeae subsp. dombae subsp. nov.</title>
        <authorList>
            <person name="Van Gijsegem F."/>
            <person name="Hugouvieux-Cotte-Pattat N."/>
        </authorList>
    </citation>
    <scope>NUCLEOTIDE SEQUENCE [LARGE SCALE GENOMIC DNA]</scope>
    <source>
        <strain evidence="1 2">FVG03</strain>
    </source>
</reference>
<protein>
    <submittedName>
        <fullName evidence="1">FUSC family protein</fullName>
    </submittedName>
</protein>
<keyword evidence="2" id="KW-1185">Reference proteome</keyword>
<dbReference type="EMBL" id="JAGJWX010000070">
    <property type="protein sequence ID" value="MBP2860020.1"/>
    <property type="molecule type" value="Genomic_DNA"/>
</dbReference>
<feature type="non-terminal residue" evidence="1">
    <location>
        <position position="1"/>
    </location>
</feature>
<accession>A0ABS5BK61</accession>
<proteinExistence type="predicted"/>
<comment type="caution">
    <text evidence="1">The sequence shown here is derived from an EMBL/GenBank/DDBJ whole genome shotgun (WGS) entry which is preliminary data.</text>
</comment>